<dbReference type="InterPro" id="IPR050135">
    <property type="entry name" value="dGTPase-like"/>
</dbReference>
<reference evidence="2" key="2">
    <citation type="submission" date="2021-04" db="EMBL/GenBank/DDBJ databases">
        <authorList>
            <person name="Gilroy R."/>
        </authorList>
    </citation>
    <scope>NUCLEOTIDE SEQUENCE</scope>
    <source>
        <strain evidence="2">Gambia11-129</strain>
    </source>
</reference>
<dbReference type="PANTHER" id="PTHR11373:SF4">
    <property type="entry name" value="DEOXYNUCLEOSIDE TRIPHOSPHATE TRIPHOSPHOHYDROLASE SAMHD1"/>
    <property type="match status" value="1"/>
</dbReference>
<gene>
    <name evidence="2" type="ORF">IAB12_03945</name>
</gene>
<dbReference type="InterPro" id="IPR045509">
    <property type="entry name" value="HD_assoc_2"/>
</dbReference>
<dbReference type="GO" id="GO:0006203">
    <property type="term" value="P:dGTP catabolic process"/>
    <property type="evidence" value="ECO:0007669"/>
    <property type="project" value="TreeGrafter"/>
</dbReference>
<dbReference type="InterPro" id="IPR003607">
    <property type="entry name" value="HD/PDEase_dom"/>
</dbReference>
<dbReference type="Proteomes" id="UP000823936">
    <property type="component" value="Unassembled WGS sequence"/>
</dbReference>
<organism evidence="2 3">
    <name type="scientific">Candidatus Ornithospirochaeta avicola</name>
    <dbReference type="NCBI Taxonomy" id="2840896"/>
    <lineage>
        <taxon>Bacteria</taxon>
        <taxon>Pseudomonadati</taxon>
        <taxon>Spirochaetota</taxon>
        <taxon>Spirochaetia</taxon>
        <taxon>Spirochaetales</taxon>
        <taxon>Spirochaetaceae</taxon>
        <taxon>Spirochaetaceae incertae sedis</taxon>
        <taxon>Candidatus Ornithospirochaeta</taxon>
    </lineage>
</organism>
<evidence type="ECO:0000313" key="3">
    <source>
        <dbReference type="Proteomes" id="UP000823936"/>
    </source>
</evidence>
<dbReference type="GO" id="GO:0008832">
    <property type="term" value="F:dGTPase activity"/>
    <property type="evidence" value="ECO:0007669"/>
    <property type="project" value="TreeGrafter"/>
</dbReference>
<dbReference type="SMART" id="SM00471">
    <property type="entry name" value="HDc"/>
    <property type="match status" value="1"/>
</dbReference>
<dbReference type="CDD" id="cd00077">
    <property type="entry name" value="HDc"/>
    <property type="match status" value="1"/>
</dbReference>
<dbReference type="AlphaFoldDB" id="A0A9D1PSV0"/>
<dbReference type="Gene3D" id="1.10.3210.10">
    <property type="entry name" value="Hypothetical protein af1432"/>
    <property type="match status" value="1"/>
</dbReference>
<evidence type="ECO:0000259" key="1">
    <source>
        <dbReference type="SMART" id="SM00471"/>
    </source>
</evidence>
<dbReference type="EMBL" id="DXHU01000016">
    <property type="protein sequence ID" value="HIV98913.1"/>
    <property type="molecule type" value="Genomic_DNA"/>
</dbReference>
<dbReference type="Pfam" id="PF01966">
    <property type="entry name" value="HD"/>
    <property type="match status" value="1"/>
</dbReference>
<proteinExistence type="predicted"/>
<comment type="caution">
    <text evidence="2">The sequence shown here is derived from an EMBL/GenBank/DDBJ whole genome shotgun (WGS) entry which is preliminary data.</text>
</comment>
<dbReference type="Pfam" id="PF19276">
    <property type="entry name" value="HD_assoc_2"/>
    <property type="match status" value="1"/>
</dbReference>
<dbReference type="SUPFAM" id="SSF109604">
    <property type="entry name" value="HD-domain/PDEase-like"/>
    <property type="match status" value="1"/>
</dbReference>
<accession>A0A9D1PSV0</accession>
<feature type="domain" description="HD/PDEase" evidence="1">
    <location>
        <begin position="60"/>
        <end position="196"/>
    </location>
</feature>
<evidence type="ECO:0000313" key="2">
    <source>
        <dbReference type="EMBL" id="HIV98913.1"/>
    </source>
</evidence>
<dbReference type="PANTHER" id="PTHR11373">
    <property type="entry name" value="DEOXYNUCLEOSIDE TRIPHOSPHATE TRIPHOSPHOHYDROLASE"/>
    <property type="match status" value="1"/>
</dbReference>
<dbReference type="InterPro" id="IPR006674">
    <property type="entry name" value="HD_domain"/>
</dbReference>
<reference evidence="2" key="1">
    <citation type="journal article" date="2021" name="PeerJ">
        <title>Extensive microbial diversity within the chicken gut microbiome revealed by metagenomics and culture.</title>
        <authorList>
            <person name="Gilroy R."/>
            <person name="Ravi A."/>
            <person name="Getino M."/>
            <person name="Pursley I."/>
            <person name="Horton D.L."/>
            <person name="Alikhan N.F."/>
            <person name="Baker D."/>
            <person name="Gharbi K."/>
            <person name="Hall N."/>
            <person name="Watson M."/>
            <person name="Adriaenssens E.M."/>
            <person name="Foster-Nyarko E."/>
            <person name="Jarju S."/>
            <person name="Secka A."/>
            <person name="Antonio M."/>
            <person name="Oren A."/>
            <person name="Chaudhuri R.R."/>
            <person name="La Ragione R."/>
            <person name="Hildebrand F."/>
            <person name="Pallen M.J."/>
        </authorList>
    </citation>
    <scope>NUCLEOTIDE SEQUENCE</scope>
    <source>
        <strain evidence="2">Gambia11-129</strain>
    </source>
</reference>
<sequence>MKKTELLNLLFDSFDHSVNDVIHSSVPFTKEMKDILKAKSVDKLNRIRQNGPAYLIYPSNVHTRLNHSIGVYAIGRKIILTLLSKNESLPFSKEGVMSFFIACLLHDIGHFPYAHSLKELSVREHEEIAEDIILHDSELYEKIKKAKGVPEYVALIINKERKCAIEEIEIYRNILSGTLDPDKLDYLSRDAYFSGVPYGMQHTEFILKSLDLRNGRLVLDEDALISVEQILFSKYMMYRTVYWHKGVRCATSMIKKALVTALEDNKISYDDLYFKDDYEFASFARKKRIEIDAFSLIEMVESGQLFEKKAEIPLSDLNMLLKKALSIRTRAVAEREIYNHIKAKYPALKDYEVIIDIPEPINFESHIEILRHDGSVSPVRDEETIFTENVGSEFSKRLRKLSVFAPSYVKEADVIKALGEVDFGKAEL</sequence>
<protein>
    <submittedName>
        <fullName evidence="2">HD domain-containing protein</fullName>
    </submittedName>
</protein>
<name>A0A9D1PSV0_9SPIO</name>